<feature type="compositionally biased region" description="Basic residues" evidence="4">
    <location>
        <begin position="81"/>
        <end position="93"/>
    </location>
</feature>
<dbReference type="SMART" id="SM00013">
    <property type="entry name" value="LRRNT"/>
    <property type="match status" value="2"/>
</dbReference>
<feature type="region of interest" description="Disordered" evidence="4">
    <location>
        <begin position="346"/>
        <end position="380"/>
    </location>
</feature>
<sequence>MLLLYISILNKGQSSGVEQTHTVQALLAKPTQGKGGNIWPRKTACKPPTSVMRLWLLLAVSFFCWLSYSVAKDPNQNRPVAKGRRRKGKKMARQGRVPVNGGYNSASVFIESYKGVEEAKPSYNVIPGNTGQCVFQGIAMFDKTVWSPKPCVTCLCSSGNVVCDEMQCPVLQCQFKFKPIGQCCPICIEPNHEVSENSGDSPIPNDPSVPDAEVLPDKSLRREKYKEEEERLLRKDAERKRRKKEKKETEKHRKQLEEQEREEEMRKLREEAEKRAAAEEEKRRMEELQRVEEERMRRREKEQRERLRALEEAAERARNGLKAEQVEEEEEEEEEEVNVWLRGDVFQMPPQLPTPPDFPSPTEPSEPSHTGEGDDEEEESARITYALPQGCTISDVIVSCENAKLTSVPPLSIPELKSLNLQGNAITTIPGEAFNGVPNLEWIDLGKNKILSSGIDPQAFTKLKYLTRLYMDGNLLEHIPPGLPHTLQELKINENNLQEMDEDSFEGLSSLVTLEMEGNILSEANVNPKLFTPLKQLTYLRLGRNHFRTIPQGLPASLQELHLENNLIEEIPEGAFNQSKNLNVIVLRHNKIDESRIAPFAWLHHRYLESIDLSHNKLHLVPSFLPKSLVHLVLVGNQIERIPGYVFAHMEPGLEYLYLSYNKLDGEGVEPESFFGTFNTMTELCLDHNQLTSIPIGVNEMTSLHFLRLNNNNIRHIGEDNICDPLNDEDSHIVALRLENNLLDPRKIPPTAFSCVRILECNKDNTYFSGPKHPDLISTMRVILLFALLFLCHGKKYKPINIMELMKIHDIMQQDNGSDEDDDDDDDNDNDNDIEDNFITDCPFGCQCLSRVVQCSDLGLTSVPRDIPADTLMIDLQNNDITEIKEDDLKKLSNLYALFLVNNLISKIHPKAFQNMGNLRLLYLSYNLLTEIPANLPKNILELRIHDNKINRIQKDAFKGMQSLHVLEMSANPIANSGIELGAFNDMATLYLRIAEARLTAIPKDLPSSLTELHLDYNKIAKVEVEDLIRYKHLLRLGLAFNQIKFVENGSLAYIPKIREIHLDNNKLKNIPPGLNTLKYLQVVYFHANSINSVGVNDFCPIRSKVKKALYSGISLFANPVKYWQIQPATFRCASGQRSLQLGNFRRK</sequence>
<reference evidence="6 7" key="1">
    <citation type="submission" date="2020-02" db="EMBL/GenBank/DDBJ databases">
        <title>A chromosome-scale genome assembly of the black bullhead catfish (Ameiurus melas).</title>
        <authorList>
            <person name="Wen M."/>
            <person name="Zham M."/>
            <person name="Cabau C."/>
            <person name="Klopp C."/>
            <person name="Donnadieu C."/>
            <person name="Roques C."/>
            <person name="Bouchez O."/>
            <person name="Lampietro C."/>
            <person name="Jouanno E."/>
            <person name="Herpin A."/>
            <person name="Louis A."/>
            <person name="Berthelot C."/>
            <person name="Parey E."/>
            <person name="Roest-Crollius H."/>
            <person name="Braasch I."/>
            <person name="Postlethwait J."/>
            <person name="Robinson-Rechavi M."/>
            <person name="Echchiki A."/>
            <person name="Begum T."/>
            <person name="Montfort J."/>
            <person name="Schartl M."/>
            <person name="Bobe J."/>
            <person name="Guiguen Y."/>
        </authorList>
    </citation>
    <scope>NUCLEOTIDE SEQUENCE [LARGE SCALE GENOMIC DNA]</scope>
    <source>
        <strain evidence="6">M_S1</strain>
        <tissue evidence="6">Blood</tissue>
    </source>
</reference>
<dbReference type="Pfam" id="PF01462">
    <property type="entry name" value="LRRNT"/>
    <property type="match status" value="1"/>
</dbReference>
<evidence type="ECO:0000256" key="4">
    <source>
        <dbReference type="SAM" id="MobiDB-lite"/>
    </source>
</evidence>
<feature type="compositionally biased region" description="Pro residues" evidence="4">
    <location>
        <begin position="350"/>
        <end position="364"/>
    </location>
</feature>
<feature type="compositionally biased region" description="Basic and acidic residues" evidence="4">
    <location>
        <begin position="215"/>
        <end position="239"/>
    </location>
</feature>
<feature type="region of interest" description="Disordered" evidence="4">
    <location>
        <begin position="76"/>
        <end position="96"/>
    </location>
</feature>
<name>A0A7J6BGK0_AMEME</name>
<feature type="domain" description="VWFC" evidence="5">
    <location>
        <begin position="131"/>
        <end position="188"/>
    </location>
</feature>
<proteinExistence type="predicted"/>
<keyword evidence="7" id="KW-1185">Reference proteome</keyword>
<evidence type="ECO:0000313" key="7">
    <source>
        <dbReference type="Proteomes" id="UP000593565"/>
    </source>
</evidence>
<dbReference type="InterPro" id="IPR003591">
    <property type="entry name" value="Leu-rich_rpt_typical-subtyp"/>
</dbReference>
<dbReference type="SUPFAM" id="SSF52058">
    <property type="entry name" value="L domain-like"/>
    <property type="match status" value="1"/>
</dbReference>
<dbReference type="Pfam" id="PF00093">
    <property type="entry name" value="VWC"/>
    <property type="match status" value="1"/>
</dbReference>
<dbReference type="GO" id="GO:0030198">
    <property type="term" value="P:extracellular matrix organization"/>
    <property type="evidence" value="ECO:0007669"/>
    <property type="project" value="TreeGrafter"/>
</dbReference>
<keyword evidence="2" id="KW-0732">Signal</keyword>
<dbReference type="Gene3D" id="3.80.10.10">
    <property type="entry name" value="Ribonuclease Inhibitor"/>
    <property type="match status" value="3"/>
</dbReference>
<dbReference type="PROSITE" id="PS51450">
    <property type="entry name" value="LRR"/>
    <property type="match status" value="4"/>
</dbReference>
<evidence type="ECO:0000256" key="3">
    <source>
        <dbReference type="ARBA" id="ARBA00022737"/>
    </source>
</evidence>
<dbReference type="InterPro" id="IPR032675">
    <property type="entry name" value="LRR_dom_sf"/>
</dbReference>
<evidence type="ECO:0000256" key="2">
    <source>
        <dbReference type="ARBA" id="ARBA00022729"/>
    </source>
</evidence>
<dbReference type="FunFam" id="3.80.10.10:FF:000284">
    <property type="entry name" value="extracellular matrix protein 2 isoform X1"/>
    <property type="match status" value="1"/>
</dbReference>
<dbReference type="Gene3D" id="6.20.200.20">
    <property type="match status" value="1"/>
</dbReference>
<organism evidence="6 7">
    <name type="scientific">Ameiurus melas</name>
    <name type="common">Black bullhead</name>
    <name type="synonym">Silurus melas</name>
    <dbReference type="NCBI Taxonomy" id="219545"/>
    <lineage>
        <taxon>Eukaryota</taxon>
        <taxon>Metazoa</taxon>
        <taxon>Chordata</taxon>
        <taxon>Craniata</taxon>
        <taxon>Vertebrata</taxon>
        <taxon>Euteleostomi</taxon>
        <taxon>Actinopterygii</taxon>
        <taxon>Neopterygii</taxon>
        <taxon>Teleostei</taxon>
        <taxon>Ostariophysi</taxon>
        <taxon>Siluriformes</taxon>
        <taxon>Ictaluridae</taxon>
        <taxon>Ameiurus</taxon>
    </lineage>
</organism>
<dbReference type="SMART" id="SM00369">
    <property type="entry name" value="LRR_TYP"/>
    <property type="match status" value="15"/>
</dbReference>
<evidence type="ECO:0000256" key="1">
    <source>
        <dbReference type="ARBA" id="ARBA00022614"/>
    </source>
</evidence>
<dbReference type="PROSITE" id="PS50184">
    <property type="entry name" value="VWFC_2"/>
    <property type="match status" value="1"/>
</dbReference>
<dbReference type="GO" id="GO:0008201">
    <property type="term" value="F:heparin binding"/>
    <property type="evidence" value="ECO:0007669"/>
    <property type="project" value="TreeGrafter"/>
</dbReference>
<dbReference type="PROSITE" id="PS01208">
    <property type="entry name" value="VWFC_1"/>
    <property type="match status" value="1"/>
</dbReference>
<dbReference type="InterPro" id="IPR001007">
    <property type="entry name" value="VWF_dom"/>
</dbReference>
<dbReference type="SMART" id="SM00214">
    <property type="entry name" value="VWC"/>
    <property type="match status" value="1"/>
</dbReference>
<keyword evidence="3" id="KW-0677">Repeat</keyword>
<dbReference type="PANTHER" id="PTHR46544">
    <property type="entry name" value="EXTRACELLULAR MATRIX PROTEIN 2-RELATED"/>
    <property type="match status" value="1"/>
</dbReference>
<dbReference type="Pfam" id="PF13855">
    <property type="entry name" value="LRR_8"/>
    <property type="match status" value="5"/>
</dbReference>
<accession>A0A7J6BGK0</accession>
<dbReference type="GO" id="GO:0010811">
    <property type="term" value="P:positive regulation of cell-substrate adhesion"/>
    <property type="evidence" value="ECO:0007669"/>
    <property type="project" value="TreeGrafter"/>
</dbReference>
<feature type="compositionally biased region" description="Basic and acidic residues" evidence="4">
    <location>
        <begin position="246"/>
        <end position="307"/>
    </location>
</feature>
<dbReference type="Proteomes" id="UP000593565">
    <property type="component" value="Unassembled WGS sequence"/>
</dbReference>
<dbReference type="FunFam" id="3.80.10.10:FF:000772">
    <property type="entry name" value="Extracellular matrix protein 2"/>
    <property type="match status" value="1"/>
</dbReference>
<dbReference type="AlphaFoldDB" id="A0A7J6BGK0"/>
<dbReference type="SUPFAM" id="SSF52047">
    <property type="entry name" value="RNI-like"/>
    <property type="match status" value="1"/>
</dbReference>
<dbReference type="PANTHER" id="PTHR46544:SF1">
    <property type="entry name" value="EXTRACELLULAR MATRIX PROTEIN 2"/>
    <property type="match status" value="1"/>
</dbReference>
<feature type="region of interest" description="Disordered" evidence="4">
    <location>
        <begin position="194"/>
        <end position="307"/>
    </location>
</feature>
<gene>
    <name evidence="6" type="ORF">AMELA_G00007930</name>
</gene>
<dbReference type="InterPro" id="IPR043184">
    <property type="entry name" value="ECM2"/>
</dbReference>
<keyword evidence="1" id="KW-0433">Leucine-rich repeat</keyword>
<dbReference type="GO" id="GO:0070052">
    <property type="term" value="F:collagen V binding"/>
    <property type="evidence" value="ECO:0007669"/>
    <property type="project" value="TreeGrafter"/>
</dbReference>
<dbReference type="GO" id="GO:0031012">
    <property type="term" value="C:extracellular matrix"/>
    <property type="evidence" value="ECO:0007669"/>
    <property type="project" value="TreeGrafter"/>
</dbReference>
<dbReference type="SUPFAM" id="SSF57603">
    <property type="entry name" value="FnI-like domain"/>
    <property type="match status" value="1"/>
</dbReference>
<dbReference type="EMBL" id="JAAGNN010000001">
    <property type="protein sequence ID" value="KAF4094012.1"/>
    <property type="molecule type" value="Genomic_DNA"/>
</dbReference>
<dbReference type="InterPro" id="IPR000372">
    <property type="entry name" value="LRRNT"/>
</dbReference>
<dbReference type="InterPro" id="IPR001611">
    <property type="entry name" value="Leu-rich_rpt"/>
</dbReference>
<dbReference type="SMART" id="SM00364">
    <property type="entry name" value="LRR_BAC"/>
    <property type="match status" value="6"/>
</dbReference>
<protein>
    <recommendedName>
        <fullName evidence="5">VWFC domain-containing protein</fullName>
    </recommendedName>
</protein>
<evidence type="ECO:0000259" key="5">
    <source>
        <dbReference type="PROSITE" id="PS50184"/>
    </source>
</evidence>
<comment type="caution">
    <text evidence="6">The sequence shown here is derived from an EMBL/GenBank/DDBJ whole genome shotgun (WGS) entry which is preliminary data.</text>
</comment>
<evidence type="ECO:0000313" key="6">
    <source>
        <dbReference type="EMBL" id="KAF4094012.1"/>
    </source>
</evidence>